<keyword evidence="2" id="KW-1185">Reference proteome</keyword>
<evidence type="ECO:0000313" key="2">
    <source>
        <dbReference type="Proteomes" id="UP000887159"/>
    </source>
</evidence>
<dbReference type="AlphaFoldDB" id="A0A8X6W4W7"/>
<sequence length="72" mass="8222">MRSLLNSRRTASPLVRLVEEEERWEAPDYSRVFSLKIGVESNPNVLLPVWSSKLQLTTGVPLAPYHEEFQGP</sequence>
<organism evidence="1 2">
    <name type="scientific">Trichonephila clavipes</name>
    <name type="common">Golden silk orbweaver</name>
    <name type="synonym">Nephila clavipes</name>
    <dbReference type="NCBI Taxonomy" id="2585209"/>
    <lineage>
        <taxon>Eukaryota</taxon>
        <taxon>Metazoa</taxon>
        <taxon>Ecdysozoa</taxon>
        <taxon>Arthropoda</taxon>
        <taxon>Chelicerata</taxon>
        <taxon>Arachnida</taxon>
        <taxon>Araneae</taxon>
        <taxon>Araneomorphae</taxon>
        <taxon>Entelegynae</taxon>
        <taxon>Araneoidea</taxon>
        <taxon>Nephilidae</taxon>
        <taxon>Trichonephila</taxon>
    </lineage>
</organism>
<name>A0A8X6W4W7_TRICX</name>
<gene>
    <name evidence="1" type="ORF">TNCV_4394111</name>
</gene>
<dbReference type="Proteomes" id="UP000887159">
    <property type="component" value="Unassembled WGS sequence"/>
</dbReference>
<dbReference type="EMBL" id="BMAU01021383">
    <property type="protein sequence ID" value="GFY28077.1"/>
    <property type="molecule type" value="Genomic_DNA"/>
</dbReference>
<proteinExistence type="predicted"/>
<comment type="caution">
    <text evidence="1">The sequence shown here is derived from an EMBL/GenBank/DDBJ whole genome shotgun (WGS) entry which is preliminary data.</text>
</comment>
<evidence type="ECO:0000313" key="1">
    <source>
        <dbReference type="EMBL" id="GFY28077.1"/>
    </source>
</evidence>
<protein>
    <submittedName>
        <fullName evidence="1">Uncharacterized protein</fullName>
    </submittedName>
</protein>
<reference evidence="1" key="1">
    <citation type="submission" date="2020-08" db="EMBL/GenBank/DDBJ databases">
        <title>Multicomponent nature underlies the extraordinary mechanical properties of spider dragline silk.</title>
        <authorList>
            <person name="Kono N."/>
            <person name="Nakamura H."/>
            <person name="Mori M."/>
            <person name="Yoshida Y."/>
            <person name="Ohtoshi R."/>
            <person name="Malay A.D."/>
            <person name="Moran D.A.P."/>
            <person name="Tomita M."/>
            <person name="Numata K."/>
            <person name="Arakawa K."/>
        </authorList>
    </citation>
    <scope>NUCLEOTIDE SEQUENCE</scope>
</reference>
<accession>A0A8X6W4W7</accession>